<dbReference type="OMA" id="YKYSAFI"/>
<reference evidence="2" key="1">
    <citation type="submission" date="2014-04" db="EMBL/GenBank/DDBJ databases">
        <title>Evolutionary Origins and Diversification of the Mycorrhizal Mutualists.</title>
        <authorList>
            <consortium name="DOE Joint Genome Institute"/>
            <consortium name="Mycorrhizal Genomics Consortium"/>
            <person name="Kohler A."/>
            <person name="Kuo A."/>
            <person name="Nagy L.G."/>
            <person name="Floudas D."/>
            <person name="Copeland A."/>
            <person name="Barry K.W."/>
            <person name="Cichocki N."/>
            <person name="Veneault-Fourrey C."/>
            <person name="LaButti K."/>
            <person name="Lindquist E.A."/>
            <person name="Lipzen A."/>
            <person name="Lundell T."/>
            <person name="Morin E."/>
            <person name="Murat C."/>
            <person name="Riley R."/>
            <person name="Ohm R."/>
            <person name="Sun H."/>
            <person name="Tunlid A."/>
            <person name="Henrissat B."/>
            <person name="Grigoriev I.V."/>
            <person name="Hibbett D.S."/>
            <person name="Martin F."/>
        </authorList>
    </citation>
    <scope>NUCLEOTIDE SEQUENCE [LARGE SCALE GENOMIC DNA]</scope>
    <source>
        <strain evidence="2">FD-334 SS-4</strain>
    </source>
</reference>
<dbReference type="AlphaFoldDB" id="A0A0D2PAV2"/>
<evidence type="ECO:0000313" key="2">
    <source>
        <dbReference type="Proteomes" id="UP000054270"/>
    </source>
</evidence>
<name>A0A0D2PAV2_HYPSF</name>
<evidence type="ECO:0000313" key="1">
    <source>
        <dbReference type="EMBL" id="KJA17470.1"/>
    </source>
</evidence>
<dbReference type="EMBL" id="KN817603">
    <property type="protein sequence ID" value="KJA17470.1"/>
    <property type="molecule type" value="Genomic_DNA"/>
</dbReference>
<organism evidence="1 2">
    <name type="scientific">Hypholoma sublateritium (strain FD-334 SS-4)</name>
    <dbReference type="NCBI Taxonomy" id="945553"/>
    <lineage>
        <taxon>Eukaryota</taxon>
        <taxon>Fungi</taxon>
        <taxon>Dikarya</taxon>
        <taxon>Basidiomycota</taxon>
        <taxon>Agaricomycotina</taxon>
        <taxon>Agaricomycetes</taxon>
        <taxon>Agaricomycetidae</taxon>
        <taxon>Agaricales</taxon>
        <taxon>Agaricineae</taxon>
        <taxon>Strophariaceae</taxon>
        <taxon>Hypholoma</taxon>
    </lineage>
</organism>
<dbReference type="Proteomes" id="UP000054270">
    <property type="component" value="Unassembled WGS sequence"/>
</dbReference>
<sequence length="247" mass="27708">MLDLDDAQSLPGWPKLEQYARKMWGNGDWTISINPPGYKDKPATMCIAERAAVVNATGSPNCTETRVDIQPKTKDSSTIPVDEGFTNKGNWNITNVTTAAHAEFFQAMFQLPNITQVRLGAMKGVGAFINAPDNSFVTTATNVTIRNVEITPVPDKHCIGTVLNQQCITPAQGRIQLVASGYIWFNYKTKRAPLALPKGGKHSRYTVKIEDVLNTTERSAWIEFKGYMNTSMRYDYFDECRWNFKLQ</sequence>
<dbReference type="STRING" id="945553.A0A0D2PAV2"/>
<proteinExistence type="predicted"/>
<gene>
    <name evidence="1" type="ORF">HYPSUDRAFT_206187</name>
</gene>
<protein>
    <submittedName>
        <fullName evidence="1">Uncharacterized protein</fullName>
    </submittedName>
</protein>
<accession>A0A0D2PAV2</accession>
<dbReference type="OrthoDB" id="3010635at2759"/>
<keyword evidence="2" id="KW-1185">Reference proteome</keyword>